<sequence length="118" mass="13084">MSKRVAVIGGGCSGLAAIKCCVDERLEPVCFERTDEVGGLWHYTDNVRNGQACVMRSTVINTSKEMTCFSDYPIPKELPSYMHNLRCYSISRTTLSISSCTITSSTKHRHVIPVSDCM</sequence>
<keyword evidence="5 6" id="KW-0560">Oxidoreductase</keyword>
<evidence type="ECO:0000256" key="5">
    <source>
        <dbReference type="ARBA" id="ARBA00023002"/>
    </source>
</evidence>
<dbReference type="EMBL" id="JACVVK020000005">
    <property type="protein sequence ID" value="KAK7507060.1"/>
    <property type="molecule type" value="Genomic_DNA"/>
</dbReference>
<accession>A0ABD0M6C7</accession>
<dbReference type="Pfam" id="PF00743">
    <property type="entry name" value="FMO-like"/>
    <property type="match status" value="1"/>
</dbReference>
<evidence type="ECO:0000313" key="8">
    <source>
        <dbReference type="Proteomes" id="UP001519460"/>
    </source>
</evidence>
<comment type="cofactor">
    <cofactor evidence="6">
        <name>FAD</name>
        <dbReference type="ChEBI" id="CHEBI:57692"/>
    </cofactor>
</comment>
<dbReference type="InterPro" id="IPR036188">
    <property type="entry name" value="FAD/NAD-bd_sf"/>
</dbReference>
<proteinExistence type="inferred from homology"/>
<organism evidence="7 8">
    <name type="scientific">Batillaria attramentaria</name>
    <dbReference type="NCBI Taxonomy" id="370345"/>
    <lineage>
        <taxon>Eukaryota</taxon>
        <taxon>Metazoa</taxon>
        <taxon>Spiralia</taxon>
        <taxon>Lophotrochozoa</taxon>
        <taxon>Mollusca</taxon>
        <taxon>Gastropoda</taxon>
        <taxon>Caenogastropoda</taxon>
        <taxon>Sorbeoconcha</taxon>
        <taxon>Cerithioidea</taxon>
        <taxon>Batillariidae</taxon>
        <taxon>Batillaria</taxon>
    </lineage>
</organism>
<dbReference type="AlphaFoldDB" id="A0ABD0M6C7"/>
<name>A0ABD0M6C7_9CAEN</name>
<keyword evidence="3 6" id="KW-0274">FAD</keyword>
<keyword evidence="2 6" id="KW-0285">Flavoprotein</keyword>
<evidence type="ECO:0000256" key="3">
    <source>
        <dbReference type="ARBA" id="ARBA00022827"/>
    </source>
</evidence>
<dbReference type="InterPro" id="IPR000960">
    <property type="entry name" value="Flavin_mOase"/>
</dbReference>
<evidence type="ECO:0000256" key="6">
    <source>
        <dbReference type="RuleBase" id="RU361177"/>
    </source>
</evidence>
<evidence type="ECO:0000256" key="4">
    <source>
        <dbReference type="ARBA" id="ARBA00022857"/>
    </source>
</evidence>
<comment type="similarity">
    <text evidence="1 6">Belongs to the FMO family.</text>
</comment>
<dbReference type="SUPFAM" id="SSF51905">
    <property type="entry name" value="FAD/NAD(P)-binding domain"/>
    <property type="match status" value="1"/>
</dbReference>
<dbReference type="PRINTS" id="PR00370">
    <property type="entry name" value="FMOXYGENASE"/>
</dbReference>
<evidence type="ECO:0000313" key="7">
    <source>
        <dbReference type="EMBL" id="KAK7507060.1"/>
    </source>
</evidence>
<keyword evidence="4" id="KW-0521">NADP</keyword>
<dbReference type="Gene3D" id="3.50.50.60">
    <property type="entry name" value="FAD/NAD(P)-binding domain"/>
    <property type="match status" value="1"/>
</dbReference>
<comment type="caution">
    <text evidence="7">The sequence shown here is derived from an EMBL/GenBank/DDBJ whole genome shotgun (WGS) entry which is preliminary data.</text>
</comment>
<dbReference type="InterPro" id="IPR020946">
    <property type="entry name" value="Flavin_mOase-like"/>
</dbReference>
<gene>
    <name evidence="7" type="ORF">BaRGS_00001911</name>
</gene>
<keyword evidence="8" id="KW-1185">Reference proteome</keyword>
<keyword evidence="6" id="KW-0503">Monooxygenase</keyword>
<evidence type="ECO:0000256" key="1">
    <source>
        <dbReference type="ARBA" id="ARBA00009183"/>
    </source>
</evidence>
<dbReference type="InterPro" id="IPR050346">
    <property type="entry name" value="FMO-like"/>
</dbReference>
<evidence type="ECO:0000256" key="2">
    <source>
        <dbReference type="ARBA" id="ARBA00022630"/>
    </source>
</evidence>
<protein>
    <recommendedName>
        <fullName evidence="6">Flavin-containing monooxygenase</fullName>
        <ecNumber evidence="6">1.-.-.-</ecNumber>
    </recommendedName>
</protein>
<reference evidence="7 8" key="1">
    <citation type="journal article" date="2023" name="Sci. Data">
        <title>Genome assembly of the Korean intertidal mud-creeper Batillaria attramentaria.</title>
        <authorList>
            <person name="Patra A.K."/>
            <person name="Ho P.T."/>
            <person name="Jun S."/>
            <person name="Lee S.J."/>
            <person name="Kim Y."/>
            <person name="Won Y.J."/>
        </authorList>
    </citation>
    <scope>NUCLEOTIDE SEQUENCE [LARGE SCALE GENOMIC DNA]</scope>
    <source>
        <strain evidence="7">Wonlab-2016</strain>
    </source>
</reference>
<dbReference type="PANTHER" id="PTHR23023">
    <property type="entry name" value="DIMETHYLANILINE MONOOXYGENASE"/>
    <property type="match status" value="1"/>
</dbReference>
<dbReference type="EC" id="1.-.-.-" evidence="6"/>
<dbReference type="GO" id="GO:0004497">
    <property type="term" value="F:monooxygenase activity"/>
    <property type="evidence" value="ECO:0007669"/>
    <property type="project" value="UniProtKB-KW"/>
</dbReference>
<dbReference type="Proteomes" id="UP001519460">
    <property type="component" value="Unassembled WGS sequence"/>
</dbReference>